<dbReference type="EMBL" id="JAMPKK010000006">
    <property type="protein sequence ID" value="MEP0863771.1"/>
    <property type="molecule type" value="Genomic_DNA"/>
</dbReference>
<accession>A0ABV0JK10</accession>
<protein>
    <submittedName>
        <fullName evidence="1">Uncharacterized protein</fullName>
    </submittedName>
</protein>
<keyword evidence="2" id="KW-1185">Reference proteome</keyword>
<proteinExistence type="predicted"/>
<evidence type="ECO:0000313" key="2">
    <source>
        <dbReference type="Proteomes" id="UP001442494"/>
    </source>
</evidence>
<dbReference type="Proteomes" id="UP001442494">
    <property type="component" value="Unassembled WGS sequence"/>
</dbReference>
<comment type="caution">
    <text evidence="1">The sequence shown here is derived from an EMBL/GenBank/DDBJ whole genome shotgun (WGS) entry which is preliminary data.</text>
</comment>
<sequence length="47" mass="5266">MTATVEKFQIIHPLFLVNPLLPVIFTKSVDEAFLRRHSGAYPGLARA</sequence>
<evidence type="ECO:0000313" key="1">
    <source>
        <dbReference type="EMBL" id="MEP0863771.1"/>
    </source>
</evidence>
<reference evidence="1 2" key="1">
    <citation type="submission" date="2022-04" db="EMBL/GenBank/DDBJ databases">
        <title>Positive selection, recombination, and allopatry shape intraspecific diversity of widespread and dominant cyanobacteria.</title>
        <authorList>
            <person name="Wei J."/>
            <person name="Shu W."/>
            <person name="Hu C."/>
        </authorList>
    </citation>
    <scope>NUCLEOTIDE SEQUENCE [LARGE SCALE GENOMIC DNA]</scope>
    <source>
        <strain evidence="1 2">GB2-A5</strain>
    </source>
</reference>
<name>A0ABV0JK10_9CYAN</name>
<gene>
    <name evidence="1" type="ORF">NDI37_04735</name>
</gene>
<organism evidence="1 2">
    <name type="scientific">Funiculus sociatus GB2-A5</name>
    <dbReference type="NCBI Taxonomy" id="2933946"/>
    <lineage>
        <taxon>Bacteria</taxon>
        <taxon>Bacillati</taxon>
        <taxon>Cyanobacteriota</taxon>
        <taxon>Cyanophyceae</taxon>
        <taxon>Coleofasciculales</taxon>
        <taxon>Coleofasciculaceae</taxon>
        <taxon>Funiculus</taxon>
    </lineage>
</organism>